<name>A0AAJ0BPC4_9PEZI</name>
<dbReference type="SMART" id="SM00382">
    <property type="entry name" value="AAA"/>
    <property type="match status" value="1"/>
</dbReference>
<dbReference type="InterPro" id="IPR027417">
    <property type="entry name" value="P-loop_NTPase"/>
</dbReference>
<feature type="domain" description="AAA+ ATPase" evidence="6">
    <location>
        <begin position="141"/>
        <end position="278"/>
    </location>
</feature>
<dbReference type="GO" id="GO:0005741">
    <property type="term" value="C:mitochondrial outer membrane"/>
    <property type="evidence" value="ECO:0007669"/>
    <property type="project" value="UniProtKB-SubCell"/>
</dbReference>
<proteinExistence type="predicted"/>
<dbReference type="PANTHER" id="PTHR45644">
    <property type="entry name" value="AAA ATPASE, PUTATIVE (AFU_ORTHOLOGUE AFUA_2G12920)-RELATED-RELATED"/>
    <property type="match status" value="1"/>
</dbReference>
<gene>
    <name evidence="7" type="ORF">QBC33DRAFT_519889</name>
</gene>
<keyword evidence="8" id="KW-1185">Reference proteome</keyword>
<keyword evidence="7" id="KW-0378">Hydrolase</keyword>
<evidence type="ECO:0000313" key="7">
    <source>
        <dbReference type="EMBL" id="KAK1762005.1"/>
    </source>
</evidence>
<feature type="compositionally biased region" description="Basic and acidic residues" evidence="5">
    <location>
        <begin position="16"/>
        <end position="33"/>
    </location>
</feature>
<dbReference type="Pfam" id="PF17862">
    <property type="entry name" value="AAA_lid_3"/>
    <property type="match status" value="1"/>
</dbReference>
<dbReference type="PANTHER" id="PTHR45644:SF56">
    <property type="entry name" value="AAA ATPASE, PUTATIVE (AFU_ORTHOLOGUE AFUA_2G12920)-RELATED"/>
    <property type="match status" value="1"/>
</dbReference>
<comment type="caution">
    <text evidence="7">The sequence shown here is derived from an EMBL/GenBank/DDBJ whole genome shotgun (WGS) entry which is preliminary data.</text>
</comment>
<dbReference type="Gene3D" id="1.10.8.60">
    <property type="match status" value="1"/>
</dbReference>
<evidence type="ECO:0000256" key="2">
    <source>
        <dbReference type="ARBA" id="ARBA00022741"/>
    </source>
</evidence>
<feature type="region of interest" description="Disordered" evidence="5">
    <location>
        <begin position="16"/>
        <end position="93"/>
    </location>
</feature>
<keyword evidence="3" id="KW-1000">Mitochondrion outer membrane</keyword>
<evidence type="ECO:0000256" key="1">
    <source>
        <dbReference type="ARBA" id="ARBA00004572"/>
    </source>
</evidence>
<reference evidence="7" key="1">
    <citation type="submission" date="2023-06" db="EMBL/GenBank/DDBJ databases">
        <title>Genome-scale phylogeny and comparative genomics of the fungal order Sordariales.</title>
        <authorList>
            <consortium name="Lawrence Berkeley National Laboratory"/>
            <person name="Hensen N."/>
            <person name="Bonometti L."/>
            <person name="Westerberg I."/>
            <person name="Brannstrom I.O."/>
            <person name="Guillou S."/>
            <person name="Cros-Aarteil S."/>
            <person name="Calhoun S."/>
            <person name="Haridas S."/>
            <person name="Kuo A."/>
            <person name="Mondo S."/>
            <person name="Pangilinan J."/>
            <person name="Riley R."/>
            <person name="Labutti K."/>
            <person name="Andreopoulos B."/>
            <person name="Lipzen A."/>
            <person name="Chen C."/>
            <person name="Yanf M."/>
            <person name="Daum C."/>
            <person name="Ng V."/>
            <person name="Clum A."/>
            <person name="Steindorff A."/>
            <person name="Ohm R."/>
            <person name="Martin F."/>
            <person name="Silar P."/>
            <person name="Natvig D."/>
            <person name="Lalanne C."/>
            <person name="Gautier V."/>
            <person name="Ament-Velasquez S.L."/>
            <person name="Kruys A."/>
            <person name="Hutchinson M.I."/>
            <person name="Powell A.J."/>
            <person name="Barry K."/>
            <person name="Miller A.N."/>
            <person name="Grigoriev I.V."/>
            <person name="Debuchy R."/>
            <person name="Gladieux P."/>
            <person name="Thoren M.H."/>
            <person name="Johannesson H."/>
        </authorList>
    </citation>
    <scope>NUCLEOTIDE SEQUENCE</scope>
    <source>
        <strain evidence="7">8032-3</strain>
    </source>
</reference>
<evidence type="ECO:0000256" key="4">
    <source>
        <dbReference type="ARBA" id="ARBA00022840"/>
    </source>
</evidence>
<organism evidence="7 8">
    <name type="scientific">Phialemonium atrogriseum</name>
    <dbReference type="NCBI Taxonomy" id="1093897"/>
    <lineage>
        <taxon>Eukaryota</taxon>
        <taxon>Fungi</taxon>
        <taxon>Dikarya</taxon>
        <taxon>Ascomycota</taxon>
        <taxon>Pezizomycotina</taxon>
        <taxon>Sordariomycetes</taxon>
        <taxon>Sordariomycetidae</taxon>
        <taxon>Cephalothecales</taxon>
        <taxon>Cephalothecaceae</taxon>
        <taxon>Phialemonium</taxon>
    </lineage>
</organism>
<accession>A0AAJ0BPC4</accession>
<feature type="compositionally biased region" description="Basic and acidic residues" evidence="5">
    <location>
        <begin position="44"/>
        <end position="62"/>
    </location>
</feature>
<comment type="subcellular location">
    <subcellularLocation>
        <location evidence="1">Mitochondrion outer membrane</location>
        <topology evidence="1">Single-pass membrane protein</topology>
    </subcellularLocation>
</comment>
<keyword evidence="2" id="KW-0547">Nucleotide-binding</keyword>
<dbReference type="Gene3D" id="3.40.50.300">
    <property type="entry name" value="P-loop containing nucleotide triphosphate hydrolases"/>
    <property type="match status" value="1"/>
</dbReference>
<protein>
    <submittedName>
        <fullName evidence="7">P-loop containing nucleoside triphosphate hydrolase</fullName>
    </submittedName>
</protein>
<dbReference type="Proteomes" id="UP001244011">
    <property type="component" value="Unassembled WGS sequence"/>
</dbReference>
<feature type="compositionally biased region" description="Low complexity" evidence="5">
    <location>
        <begin position="34"/>
        <end position="43"/>
    </location>
</feature>
<dbReference type="GO" id="GO:0016887">
    <property type="term" value="F:ATP hydrolysis activity"/>
    <property type="evidence" value="ECO:0007669"/>
    <property type="project" value="InterPro"/>
</dbReference>
<dbReference type="GO" id="GO:0005524">
    <property type="term" value="F:ATP binding"/>
    <property type="evidence" value="ECO:0007669"/>
    <property type="project" value="UniProtKB-KW"/>
</dbReference>
<evidence type="ECO:0000313" key="8">
    <source>
        <dbReference type="Proteomes" id="UP001244011"/>
    </source>
</evidence>
<dbReference type="AlphaFoldDB" id="A0AAJ0BPC4"/>
<dbReference type="GeneID" id="85309506"/>
<dbReference type="RefSeq" id="XP_060278218.1">
    <property type="nucleotide sequence ID" value="XM_060426319.1"/>
</dbReference>
<keyword evidence="3" id="KW-0472">Membrane</keyword>
<dbReference type="InterPro" id="IPR003959">
    <property type="entry name" value="ATPase_AAA_core"/>
</dbReference>
<evidence type="ECO:0000256" key="3">
    <source>
        <dbReference type="ARBA" id="ARBA00022787"/>
    </source>
</evidence>
<dbReference type="EMBL" id="MU839044">
    <property type="protein sequence ID" value="KAK1762005.1"/>
    <property type="molecule type" value="Genomic_DNA"/>
</dbReference>
<sequence length="422" mass="46005">MESNFLTAMIEEDMLRRAIEASKAESHPKHPEHASSSGSPSENEPGHLHKRKDVDGEPETPRKKTRSRVNLLDLHSLLGSGDKSDHETEDEFSECTVQPGNIKETLEHVHVSPDVIDALSVLTLSIKDPGAFKVGILSKHTSLGVLLYGPPGTGKTLVVRALAKQANAKMLAVSGADIRSKFVGDGEKKIKRMFAYARQHSPCIIFIDEADSVFRSRSAEGNCRGHLSDLNQFLTEMDGITSKDSNSPMVIAASNRPFDIDEGVLRRLGRRILINIPDAAGREQILKIHLVGETMDPSLDLAEIAKSTQDYTGSDLRDLVWEAAIEAVREMHRRNSGLGISKASQQGGAAGGANRVLRRDHFLWAKRVVCPAPKSELVALIGDFHSRFGSAEGAGRRHDHRVEKINKTNTAMPEPASSCSGA</sequence>
<dbReference type="CDD" id="cd19481">
    <property type="entry name" value="RecA-like_protease"/>
    <property type="match status" value="1"/>
</dbReference>
<evidence type="ECO:0000256" key="5">
    <source>
        <dbReference type="SAM" id="MobiDB-lite"/>
    </source>
</evidence>
<feature type="compositionally biased region" description="Low complexity" evidence="5">
    <location>
        <begin position="71"/>
        <end position="81"/>
    </location>
</feature>
<keyword evidence="3" id="KW-0496">Mitochondrion</keyword>
<dbReference type="SUPFAM" id="SSF52540">
    <property type="entry name" value="P-loop containing nucleoside triphosphate hydrolases"/>
    <property type="match status" value="1"/>
</dbReference>
<dbReference type="InterPro" id="IPR051701">
    <property type="entry name" value="Mito_OM_Translocase_MSP1"/>
</dbReference>
<dbReference type="InterPro" id="IPR003593">
    <property type="entry name" value="AAA+_ATPase"/>
</dbReference>
<dbReference type="Pfam" id="PF00004">
    <property type="entry name" value="AAA"/>
    <property type="match status" value="1"/>
</dbReference>
<dbReference type="InterPro" id="IPR041569">
    <property type="entry name" value="AAA_lid_3"/>
</dbReference>
<evidence type="ECO:0000259" key="6">
    <source>
        <dbReference type="SMART" id="SM00382"/>
    </source>
</evidence>
<keyword evidence="4" id="KW-0067">ATP-binding</keyword>